<protein>
    <submittedName>
        <fullName evidence="8">Cation transporter</fullName>
    </submittedName>
</protein>
<keyword evidence="5 7" id="KW-1133">Transmembrane helix</keyword>
<dbReference type="Proteomes" id="UP000245474">
    <property type="component" value="Unassembled WGS sequence"/>
</dbReference>
<comment type="subcellular location">
    <subcellularLocation>
        <location evidence="1">Cell membrane</location>
        <topology evidence="1">Multi-pass membrane protein</topology>
    </subcellularLocation>
</comment>
<dbReference type="PANTHER" id="PTHR34584">
    <property type="entry name" value="NA(+)/H(+) ANTIPORTER SUBUNIT E1"/>
    <property type="match status" value="1"/>
</dbReference>
<evidence type="ECO:0000256" key="1">
    <source>
        <dbReference type="ARBA" id="ARBA00004651"/>
    </source>
</evidence>
<organism evidence="8 9">
    <name type="scientific">Sediminicurvatus halobius</name>
    <dbReference type="NCBI Taxonomy" id="2182432"/>
    <lineage>
        <taxon>Bacteria</taxon>
        <taxon>Pseudomonadati</taxon>
        <taxon>Pseudomonadota</taxon>
        <taxon>Gammaproteobacteria</taxon>
        <taxon>Chromatiales</taxon>
        <taxon>Ectothiorhodospiraceae</taxon>
        <taxon>Sediminicurvatus</taxon>
    </lineage>
</organism>
<comment type="caution">
    <text evidence="8">The sequence shown here is derived from an EMBL/GenBank/DDBJ whole genome shotgun (WGS) entry which is preliminary data.</text>
</comment>
<keyword evidence="9" id="KW-1185">Reference proteome</keyword>
<keyword evidence="3" id="KW-1003">Cell membrane</keyword>
<feature type="transmembrane region" description="Helical" evidence="7">
    <location>
        <begin position="63"/>
        <end position="83"/>
    </location>
</feature>
<evidence type="ECO:0000256" key="4">
    <source>
        <dbReference type="ARBA" id="ARBA00022692"/>
    </source>
</evidence>
<dbReference type="InterPro" id="IPR002758">
    <property type="entry name" value="Cation_antiport_E"/>
</dbReference>
<dbReference type="GO" id="GO:0008324">
    <property type="term" value="F:monoatomic cation transmembrane transporter activity"/>
    <property type="evidence" value="ECO:0007669"/>
    <property type="project" value="InterPro"/>
</dbReference>
<dbReference type="OrthoDB" id="9807187at2"/>
<comment type="similarity">
    <text evidence="2">Belongs to the CPA3 antiporters (TC 2.A.63) subunit E family.</text>
</comment>
<keyword evidence="4 7" id="KW-0812">Transmembrane</keyword>
<evidence type="ECO:0000256" key="2">
    <source>
        <dbReference type="ARBA" id="ARBA00006228"/>
    </source>
</evidence>
<name>A0A2U2N7T6_9GAMM</name>
<proteinExistence type="inferred from homology"/>
<dbReference type="PANTHER" id="PTHR34584:SF1">
    <property type="entry name" value="NA(+)_H(+) ANTIPORTER SUBUNIT E1"/>
    <property type="match status" value="1"/>
</dbReference>
<dbReference type="AlphaFoldDB" id="A0A2U2N7T6"/>
<accession>A0A2U2N7T6</accession>
<reference evidence="8 9" key="1">
    <citation type="submission" date="2018-05" db="EMBL/GenBank/DDBJ databases">
        <title>Spiribacter halobius sp. nov., a moderately halophilic bacterium isolated from marine solar saltern.</title>
        <authorList>
            <person name="Zheng W.-S."/>
            <person name="Lu D.-C."/>
            <person name="Du Z.-J."/>
        </authorList>
    </citation>
    <scope>NUCLEOTIDE SEQUENCE [LARGE SCALE GENOMIC DNA]</scope>
    <source>
        <strain evidence="8 9">E85</strain>
    </source>
</reference>
<dbReference type="RefSeq" id="WP_109675844.1">
    <property type="nucleotide sequence ID" value="NZ_CP086615.1"/>
</dbReference>
<evidence type="ECO:0000256" key="5">
    <source>
        <dbReference type="ARBA" id="ARBA00022989"/>
    </source>
</evidence>
<evidence type="ECO:0000313" key="8">
    <source>
        <dbReference type="EMBL" id="PWG65127.1"/>
    </source>
</evidence>
<sequence>MRYLITLSLLLALLWLGISGVYKPLILLLGAASVALVVWLAERMEVLGAEHDPGLFSWRLPGYWAWLVWQIVLANIAVARSVLNPERIRPQVVRVPVPLHTPVAKVTYGNSVTLTPGTVTLALSRDEMIVHALLEEAAEDLRGGAMAERIAWLEGHPPQWGERNA</sequence>
<dbReference type="GO" id="GO:0005886">
    <property type="term" value="C:plasma membrane"/>
    <property type="evidence" value="ECO:0007669"/>
    <property type="project" value="UniProtKB-SubCell"/>
</dbReference>
<dbReference type="EMBL" id="QFFI01000003">
    <property type="protein sequence ID" value="PWG65127.1"/>
    <property type="molecule type" value="Genomic_DNA"/>
</dbReference>
<keyword evidence="6 7" id="KW-0472">Membrane</keyword>
<evidence type="ECO:0000256" key="7">
    <source>
        <dbReference type="SAM" id="Phobius"/>
    </source>
</evidence>
<dbReference type="Pfam" id="PF01899">
    <property type="entry name" value="MNHE"/>
    <property type="match status" value="1"/>
</dbReference>
<evidence type="ECO:0000313" key="9">
    <source>
        <dbReference type="Proteomes" id="UP000245474"/>
    </source>
</evidence>
<gene>
    <name evidence="8" type="ORF">DEM34_02275</name>
</gene>
<evidence type="ECO:0000256" key="3">
    <source>
        <dbReference type="ARBA" id="ARBA00022475"/>
    </source>
</evidence>
<evidence type="ECO:0000256" key="6">
    <source>
        <dbReference type="ARBA" id="ARBA00023136"/>
    </source>
</evidence>